<dbReference type="AlphaFoldDB" id="A0A8J3ZKX3"/>
<gene>
    <name evidence="2" type="ORF">Vau01_121990</name>
</gene>
<sequence>MRSRAWIAAGVAVAVLGLAVVLFAYPLSPRTDPAPVQASFPRSFADPGVILVKKPGSYAIWETGMRGDGDRCRVSTQSGTQIRVDEPRLTVRWEPDGEDSGAYVYTQVGAFDVPAAGAYGISCTTDGAAGTAFAVTQTPSTGLSLTALVGGSVAIVIGVTTLIVASVRRRR</sequence>
<keyword evidence="3" id="KW-1185">Reference proteome</keyword>
<evidence type="ECO:0000313" key="2">
    <source>
        <dbReference type="EMBL" id="GIJ64683.1"/>
    </source>
</evidence>
<evidence type="ECO:0000313" key="3">
    <source>
        <dbReference type="Proteomes" id="UP000612585"/>
    </source>
</evidence>
<evidence type="ECO:0000256" key="1">
    <source>
        <dbReference type="SAM" id="Phobius"/>
    </source>
</evidence>
<feature type="transmembrane region" description="Helical" evidence="1">
    <location>
        <begin position="145"/>
        <end position="167"/>
    </location>
</feature>
<dbReference type="RefSeq" id="WP_204013937.1">
    <property type="nucleotide sequence ID" value="NZ_BOPG01000125.1"/>
</dbReference>
<organism evidence="2 3">
    <name type="scientific">Virgisporangium aurantiacum</name>
    <dbReference type="NCBI Taxonomy" id="175570"/>
    <lineage>
        <taxon>Bacteria</taxon>
        <taxon>Bacillati</taxon>
        <taxon>Actinomycetota</taxon>
        <taxon>Actinomycetes</taxon>
        <taxon>Micromonosporales</taxon>
        <taxon>Micromonosporaceae</taxon>
        <taxon>Virgisporangium</taxon>
    </lineage>
</organism>
<keyword evidence="1" id="KW-0472">Membrane</keyword>
<dbReference type="Proteomes" id="UP000612585">
    <property type="component" value="Unassembled WGS sequence"/>
</dbReference>
<proteinExistence type="predicted"/>
<reference evidence="2" key="1">
    <citation type="submission" date="2021-01" db="EMBL/GenBank/DDBJ databases">
        <title>Whole genome shotgun sequence of Virgisporangium aurantiacum NBRC 16421.</title>
        <authorList>
            <person name="Komaki H."/>
            <person name="Tamura T."/>
        </authorList>
    </citation>
    <scope>NUCLEOTIDE SEQUENCE</scope>
    <source>
        <strain evidence="2">NBRC 16421</strain>
    </source>
</reference>
<name>A0A8J3ZKX3_9ACTN</name>
<accession>A0A8J3ZKX3</accession>
<dbReference type="EMBL" id="BOPG01000125">
    <property type="protein sequence ID" value="GIJ64683.1"/>
    <property type="molecule type" value="Genomic_DNA"/>
</dbReference>
<protein>
    <submittedName>
        <fullName evidence="2">Uncharacterized protein</fullName>
    </submittedName>
</protein>
<keyword evidence="1" id="KW-1133">Transmembrane helix</keyword>
<keyword evidence="1" id="KW-0812">Transmembrane</keyword>
<comment type="caution">
    <text evidence="2">The sequence shown here is derived from an EMBL/GenBank/DDBJ whole genome shotgun (WGS) entry which is preliminary data.</text>
</comment>